<protein>
    <submittedName>
        <fullName evidence="2">Uncharacterized protein</fullName>
    </submittedName>
</protein>
<name>A0A1B6Q3S2_SORBI</name>
<evidence type="ECO:0000256" key="1">
    <source>
        <dbReference type="SAM" id="MobiDB-lite"/>
    </source>
</evidence>
<accession>A0A1B6Q3S2</accession>
<dbReference type="Gramene" id="OQU86899">
    <property type="protein sequence ID" value="OQU86899"/>
    <property type="gene ID" value="SORBI_3003G170900"/>
</dbReference>
<dbReference type="Gramene" id="KXG32577">
    <property type="protein sequence ID" value="KXG32577"/>
    <property type="gene ID" value="SORBI_3003G170900"/>
</dbReference>
<dbReference type="AlphaFoldDB" id="A0A1B6Q3S2"/>
<feature type="region of interest" description="Disordered" evidence="1">
    <location>
        <begin position="1"/>
        <end position="64"/>
    </location>
</feature>
<keyword evidence="3" id="KW-1185">Reference proteome</keyword>
<feature type="region of interest" description="Disordered" evidence="1">
    <location>
        <begin position="81"/>
        <end position="112"/>
    </location>
</feature>
<dbReference type="EMBL" id="CM000762">
    <property type="protein sequence ID" value="OQU86899.1"/>
    <property type="molecule type" value="Genomic_DNA"/>
</dbReference>
<gene>
    <name evidence="2" type="ORF">SORBI_3003G170900</name>
</gene>
<reference evidence="2 3" key="1">
    <citation type="journal article" date="2009" name="Nature">
        <title>The Sorghum bicolor genome and the diversification of grasses.</title>
        <authorList>
            <person name="Paterson A.H."/>
            <person name="Bowers J.E."/>
            <person name="Bruggmann R."/>
            <person name="Dubchak I."/>
            <person name="Grimwood J."/>
            <person name="Gundlach H."/>
            <person name="Haberer G."/>
            <person name="Hellsten U."/>
            <person name="Mitros T."/>
            <person name="Poliakov A."/>
            <person name="Schmutz J."/>
            <person name="Spannagl M."/>
            <person name="Tang H."/>
            <person name="Wang X."/>
            <person name="Wicker T."/>
            <person name="Bharti A.K."/>
            <person name="Chapman J."/>
            <person name="Feltus F.A."/>
            <person name="Gowik U."/>
            <person name="Grigoriev I.V."/>
            <person name="Lyons E."/>
            <person name="Maher C.A."/>
            <person name="Martis M."/>
            <person name="Narechania A."/>
            <person name="Otillar R.P."/>
            <person name="Penning B.W."/>
            <person name="Salamov A.A."/>
            <person name="Wang Y."/>
            <person name="Zhang L."/>
            <person name="Carpita N.C."/>
            <person name="Freeling M."/>
            <person name="Gingle A.R."/>
            <person name="Hash C.T."/>
            <person name="Keller B."/>
            <person name="Klein P."/>
            <person name="Kresovich S."/>
            <person name="McCann M.C."/>
            <person name="Ming R."/>
            <person name="Peterson D.G."/>
            <person name="Mehboob-ur-Rahman"/>
            <person name="Ware D."/>
            <person name="Westhoff P."/>
            <person name="Mayer K.F."/>
            <person name="Messing J."/>
            <person name="Rokhsar D.S."/>
        </authorList>
    </citation>
    <scope>NUCLEOTIDE SEQUENCE [LARGE SCALE GENOMIC DNA]</scope>
    <source>
        <strain evidence="3">cv. BTx623</strain>
    </source>
</reference>
<feature type="compositionally biased region" description="Low complexity" evidence="1">
    <location>
        <begin position="1"/>
        <end position="33"/>
    </location>
</feature>
<evidence type="ECO:0000313" key="3">
    <source>
        <dbReference type="Proteomes" id="UP000000768"/>
    </source>
</evidence>
<dbReference type="InParanoid" id="A0A1B6Q3S2"/>
<sequence>MWLLVASSSPRASSSSPPSSSPCPSQSGSASPSLYLSRTSSAAAHRRPPPPLPPSSLSLPLSPHVPAQLGGLDEAATHQVASGVGGSAAHGSRASITGSRASPCPLHTASPRQPRRIQPRLWWFGPQPWWILRIWPQPWRLRRLAARASRYSASTSTAWLHLCLFHSAIDYLSHRMLLASIRFPWAVPRDALLRFVQEGGCAGCFFFFQIHSSMWLCNLRIPLTSLLFAF</sequence>
<evidence type="ECO:0000313" key="2">
    <source>
        <dbReference type="EMBL" id="KXG32577.1"/>
    </source>
</evidence>
<dbReference type="EMBL" id="CM000762">
    <property type="protein sequence ID" value="KXG32577.1"/>
    <property type="molecule type" value="Genomic_DNA"/>
</dbReference>
<organism evidence="2 3">
    <name type="scientific">Sorghum bicolor</name>
    <name type="common">Sorghum</name>
    <name type="synonym">Sorghum vulgare</name>
    <dbReference type="NCBI Taxonomy" id="4558"/>
    <lineage>
        <taxon>Eukaryota</taxon>
        <taxon>Viridiplantae</taxon>
        <taxon>Streptophyta</taxon>
        <taxon>Embryophyta</taxon>
        <taxon>Tracheophyta</taxon>
        <taxon>Spermatophyta</taxon>
        <taxon>Magnoliopsida</taxon>
        <taxon>Liliopsida</taxon>
        <taxon>Poales</taxon>
        <taxon>Poaceae</taxon>
        <taxon>PACMAD clade</taxon>
        <taxon>Panicoideae</taxon>
        <taxon>Andropogonodae</taxon>
        <taxon>Andropogoneae</taxon>
        <taxon>Sorghinae</taxon>
        <taxon>Sorghum</taxon>
    </lineage>
</organism>
<dbReference type="Proteomes" id="UP000000768">
    <property type="component" value="Chromosome 3"/>
</dbReference>
<reference evidence="3" key="3">
    <citation type="journal article" date="2018" name="Plant J.">
        <title>The Sorghum bicolor reference genome: improved assembly, gene annotations, a transcriptome atlas, and signatures of genome organization.</title>
        <authorList>
            <person name="McCormick R.F."/>
            <person name="Truong S.K."/>
            <person name="Sreedasyam A."/>
            <person name="Jenkins J."/>
            <person name="Shu S."/>
            <person name="Sims D."/>
            <person name="Kennedy M."/>
            <person name="Amirebrahimi M."/>
            <person name="Weers B.D."/>
            <person name="McKinley B."/>
            <person name="Mattison A."/>
            <person name="Morishige D.T."/>
            <person name="Grimwood J."/>
            <person name="Schmutz J."/>
            <person name="Mullet J.E."/>
        </authorList>
    </citation>
    <scope>NUCLEOTIDE SEQUENCE [LARGE SCALE GENOMIC DNA]</scope>
    <source>
        <strain evidence="3">cv. BTx623</strain>
    </source>
</reference>
<reference evidence="2" key="2">
    <citation type="submission" date="2017-02" db="EMBL/GenBank/DDBJ databases">
        <title>WGS assembly of Sorghum bicolor.</title>
        <authorList>
            <person name="Paterson A."/>
            <person name="Mullet J."/>
            <person name="Bowers J."/>
            <person name="Bruggmann R."/>
            <person name="Dubchak I."/>
            <person name="Grimwood J."/>
            <person name="Gundlach H."/>
            <person name="Haberer G."/>
            <person name="Hellsten U."/>
            <person name="Mitros T."/>
            <person name="Poliakov A."/>
            <person name="Schmutz J."/>
            <person name="Spannagl M."/>
            <person name="Tang H."/>
            <person name="Wang X."/>
            <person name="Wicker T."/>
            <person name="Bharti A."/>
            <person name="Chapman J."/>
            <person name="Feltus F."/>
            <person name="Gowik U."/>
            <person name="Grigoriev I."/>
            <person name="Lyons E."/>
            <person name="Maher C."/>
            <person name="Martis M."/>
            <person name="Narechania A."/>
            <person name="Otillar R."/>
            <person name="Penning B."/>
            <person name="Salamov A."/>
            <person name="Wang Y."/>
            <person name="Zhang L."/>
            <person name="Carpita N."/>
            <person name="Freeling M."/>
            <person name="Gingle A."/>
            <person name="Hash C."/>
            <person name="Keller B."/>
            <person name="Klein P."/>
            <person name="Kresovich S."/>
            <person name="Mccann M."/>
            <person name="Ming R."/>
            <person name="Peterson D."/>
            <person name="Rahman M."/>
            <person name="Ware D."/>
            <person name="Westhoff P."/>
            <person name="Mayer K."/>
            <person name="Messing J."/>
            <person name="Sims D."/>
            <person name="Jenkins J."/>
            <person name="Shu S."/>
            <person name="Rokhsar D."/>
        </authorList>
    </citation>
    <scope>NUCLEOTIDE SEQUENCE</scope>
</reference>
<proteinExistence type="predicted"/>